<name>A0A271J6I7_9BACT</name>
<keyword evidence="2" id="KW-1185">Reference proteome</keyword>
<dbReference type="PROSITE" id="PS51257">
    <property type="entry name" value="PROKAR_LIPOPROTEIN"/>
    <property type="match status" value="1"/>
</dbReference>
<comment type="caution">
    <text evidence="1">The sequence shown here is derived from an EMBL/GenBank/DDBJ whole genome shotgun (WGS) entry which is preliminary data.</text>
</comment>
<proteinExistence type="predicted"/>
<sequence>MRPSLLLALVLAVSACGPDASSDGARVAPSDPDASLPDTAMVRAVSPESTLDLVSGDLLAVSPSVAIQTIDLWIARLDTVSADGATELRDDLTTLRNQLQSSPLDGPGIGRTLRDVGEQTGALAEAGTPLAALGDVLRRSGQRLAPDTTAADSAGADG</sequence>
<dbReference type="Proteomes" id="UP000216339">
    <property type="component" value="Unassembled WGS sequence"/>
</dbReference>
<evidence type="ECO:0000313" key="2">
    <source>
        <dbReference type="Proteomes" id="UP000216339"/>
    </source>
</evidence>
<dbReference type="EMBL" id="MQWD01000001">
    <property type="protein sequence ID" value="PAP78565.1"/>
    <property type="molecule type" value="Genomic_DNA"/>
</dbReference>
<protein>
    <submittedName>
        <fullName evidence="1">Uncharacterized protein</fullName>
    </submittedName>
</protein>
<dbReference type="RefSeq" id="WP_095512242.1">
    <property type="nucleotide sequence ID" value="NZ_MQWD01000001.1"/>
</dbReference>
<evidence type="ECO:0000313" key="1">
    <source>
        <dbReference type="EMBL" id="PAP78565.1"/>
    </source>
</evidence>
<dbReference type="AlphaFoldDB" id="A0A271J6I7"/>
<accession>A0A271J6I7</accession>
<gene>
    <name evidence="1" type="ORF">BSZ37_20110</name>
</gene>
<dbReference type="OrthoDB" id="1492310at2"/>
<reference evidence="1 2" key="1">
    <citation type="submission" date="2016-11" db="EMBL/GenBank/DDBJ databases">
        <title>Study of marine rhodopsin-containing bacteria.</title>
        <authorList>
            <person name="Yoshizawa S."/>
            <person name="Kumagai Y."/>
            <person name="Kogure K."/>
        </authorList>
    </citation>
    <scope>NUCLEOTIDE SEQUENCE [LARGE SCALE GENOMIC DNA]</scope>
    <source>
        <strain evidence="1 2">SAORIC-28</strain>
    </source>
</reference>
<organism evidence="1 2">
    <name type="scientific">Rubrivirga marina</name>
    <dbReference type="NCBI Taxonomy" id="1196024"/>
    <lineage>
        <taxon>Bacteria</taxon>
        <taxon>Pseudomonadati</taxon>
        <taxon>Rhodothermota</taxon>
        <taxon>Rhodothermia</taxon>
        <taxon>Rhodothermales</taxon>
        <taxon>Rubricoccaceae</taxon>
        <taxon>Rubrivirga</taxon>
    </lineage>
</organism>